<keyword evidence="1" id="KW-0812">Transmembrane</keyword>
<feature type="transmembrane region" description="Helical" evidence="1">
    <location>
        <begin position="32"/>
        <end position="49"/>
    </location>
</feature>
<protein>
    <submittedName>
        <fullName evidence="2">Predicted protein</fullName>
    </submittedName>
</protein>
<dbReference type="EMBL" id="GG663747">
    <property type="protein sequence ID" value="EEH52945.1"/>
    <property type="molecule type" value="Genomic_DNA"/>
</dbReference>
<evidence type="ECO:0000313" key="3">
    <source>
        <dbReference type="Proteomes" id="UP000001876"/>
    </source>
</evidence>
<dbReference type="AlphaFoldDB" id="C1N4J0"/>
<accession>C1N4J0</accession>
<name>C1N4J0_MICPC</name>
<evidence type="ECO:0000313" key="2">
    <source>
        <dbReference type="EMBL" id="EEH52945.1"/>
    </source>
</evidence>
<organism evidence="3">
    <name type="scientific">Micromonas pusilla (strain CCMP1545)</name>
    <name type="common">Picoplanktonic green alga</name>
    <dbReference type="NCBI Taxonomy" id="564608"/>
    <lineage>
        <taxon>Eukaryota</taxon>
        <taxon>Viridiplantae</taxon>
        <taxon>Chlorophyta</taxon>
        <taxon>Mamiellophyceae</taxon>
        <taxon>Mamiellales</taxon>
        <taxon>Mamiellaceae</taxon>
        <taxon>Micromonas</taxon>
    </lineage>
</organism>
<keyword evidence="3" id="KW-1185">Reference proteome</keyword>
<dbReference type="KEGG" id="mpp:MICPUCDRAFT_52570"/>
<gene>
    <name evidence="2" type="ORF">MICPUCDRAFT_52570</name>
</gene>
<dbReference type="RefSeq" id="XP_003063006.1">
    <property type="nucleotide sequence ID" value="XM_003062960.1"/>
</dbReference>
<proteinExistence type="predicted"/>
<keyword evidence="1" id="KW-0472">Membrane</keyword>
<dbReference type="Proteomes" id="UP000001876">
    <property type="component" value="Unassembled WGS sequence"/>
</dbReference>
<evidence type="ECO:0000256" key="1">
    <source>
        <dbReference type="SAM" id="Phobius"/>
    </source>
</evidence>
<dbReference type="GeneID" id="9688240"/>
<sequence>MPTMLSGNRIGLMKTTAALASTTYDIKVEKKVYLAVHPFIWLLMCWLYYQLRVTMEGGVELPSLPKGFWKRKSKFIRRKLGFRKHGDP</sequence>
<reference evidence="2 3" key="1">
    <citation type="journal article" date="2009" name="Science">
        <title>Green evolution and dynamic adaptations revealed by genomes of the marine picoeukaryotes Micromonas.</title>
        <authorList>
            <person name="Worden A.Z."/>
            <person name="Lee J.H."/>
            <person name="Mock T."/>
            <person name="Rouze P."/>
            <person name="Simmons M.P."/>
            <person name="Aerts A.L."/>
            <person name="Allen A.E."/>
            <person name="Cuvelier M.L."/>
            <person name="Derelle E."/>
            <person name="Everett M.V."/>
            <person name="Foulon E."/>
            <person name="Grimwood J."/>
            <person name="Gundlach H."/>
            <person name="Henrissat B."/>
            <person name="Napoli C."/>
            <person name="McDonald S.M."/>
            <person name="Parker M.S."/>
            <person name="Rombauts S."/>
            <person name="Salamov A."/>
            <person name="Von Dassow P."/>
            <person name="Badger J.H."/>
            <person name="Coutinho P.M."/>
            <person name="Demir E."/>
            <person name="Dubchak I."/>
            <person name="Gentemann C."/>
            <person name="Eikrem W."/>
            <person name="Gready J.E."/>
            <person name="John U."/>
            <person name="Lanier W."/>
            <person name="Lindquist E.A."/>
            <person name="Lucas S."/>
            <person name="Mayer K.F."/>
            <person name="Moreau H."/>
            <person name="Not F."/>
            <person name="Otillar R."/>
            <person name="Panaud O."/>
            <person name="Pangilinan J."/>
            <person name="Paulsen I."/>
            <person name="Piegu B."/>
            <person name="Poliakov A."/>
            <person name="Robbens S."/>
            <person name="Schmutz J."/>
            <person name="Toulza E."/>
            <person name="Wyss T."/>
            <person name="Zelensky A."/>
            <person name="Zhou K."/>
            <person name="Armbrust E.V."/>
            <person name="Bhattacharya D."/>
            <person name="Goodenough U.W."/>
            <person name="Van de Peer Y."/>
            <person name="Grigoriev I.V."/>
        </authorList>
    </citation>
    <scope>NUCLEOTIDE SEQUENCE [LARGE SCALE GENOMIC DNA]</scope>
    <source>
        <strain evidence="2 3">CCMP1545</strain>
    </source>
</reference>
<keyword evidence="1" id="KW-1133">Transmembrane helix</keyword>